<dbReference type="InterPro" id="IPR010131">
    <property type="entry name" value="MdtP/NodT-like"/>
</dbReference>
<dbReference type="Proteomes" id="UP000001225">
    <property type="component" value="Chromosome"/>
</dbReference>
<name>A9IEX4_BORPD</name>
<evidence type="ECO:0000313" key="2">
    <source>
        <dbReference type="EMBL" id="CAP44922.1"/>
    </source>
</evidence>
<dbReference type="KEGG" id="bpt:Bpet4571"/>
<keyword evidence="3" id="KW-1185">Reference proteome</keyword>
<proteinExistence type="inferred from homology"/>
<dbReference type="GO" id="GO:0015562">
    <property type="term" value="F:efflux transmembrane transporter activity"/>
    <property type="evidence" value="ECO:0007669"/>
    <property type="project" value="InterPro"/>
</dbReference>
<protein>
    <recommendedName>
        <fullName evidence="4">Outer membrane efflux protein</fullName>
    </recommendedName>
</protein>
<dbReference type="EMBL" id="AM902716">
    <property type="protein sequence ID" value="CAP44922.1"/>
    <property type="molecule type" value="Genomic_DNA"/>
</dbReference>
<sequence length="413" mass="45846">MSPRLDFLTLPLLVGWVAVAHAAPLSFEQAISLAQQESPALRADTAEIRAAQLSVIPAGEQPDPKIALGIDNYPVSGMGRWTMNGESMTMQKVSIMQDFINSDKREARKDGARAAVGVAQAQRRVALLDIRRAVAQGWITRYYLERKVEVLNNIHRDNRIAVTTAGAQVTADRLSPSNALEPRIAAADIEDLKDQLTRDISKSKANLRQYIGSAADEPLIGAPPPMEVEIGALREGLDRHPLWDSYDAQARSASAAIREADAEKKPDWGVELGFQRRDPQFGNMVSLQFTWELPIFSSTRQGPRADAKRQDLIRVNAERETARRERSSALESTFSDYEAASRLGHRLATTTLPLARSSVDLQYASYRAGKSSLKQVLAVRRLLLDQQLKLIDLQWQQAMLAAELYFSYGELAQ</sequence>
<dbReference type="Gene3D" id="1.20.1600.10">
    <property type="entry name" value="Outer membrane efflux proteins (OEP)"/>
    <property type="match status" value="1"/>
</dbReference>
<dbReference type="PANTHER" id="PTHR30203:SF24">
    <property type="entry name" value="BLR4935 PROTEIN"/>
    <property type="match status" value="1"/>
</dbReference>
<gene>
    <name evidence="2" type="ordered locus">Bpet4571</name>
</gene>
<dbReference type="AlphaFoldDB" id="A9IEX4"/>
<dbReference type="InterPro" id="IPR003423">
    <property type="entry name" value="OMP_efflux"/>
</dbReference>
<dbReference type="eggNOG" id="COG1538">
    <property type="taxonomic scope" value="Bacteria"/>
</dbReference>
<reference evidence="2 3" key="1">
    <citation type="journal article" date="2008" name="BMC Genomics">
        <title>The missing link: Bordetella petrii is endowed with both the metabolic versatility of environmental bacteria and virulence traits of pathogenic Bordetellae.</title>
        <authorList>
            <person name="Gross R."/>
            <person name="Guzman C.A."/>
            <person name="Sebaihia M."/>
            <person name="Martins Dos Santos V.A."/>
            <person name="Pieper D.H."/>
            <person name="Koebnik R."/>
            <person name="Lechner M."/>
            <person name="Bartels D."/>
            <person name="Buhrmester J."/>
            <person name="Choudhuri J.V."/>
            <person name="Ebensen T."/>
            <person name="Gaigalat L."/>
            <person name="Herrmann S."/>
            <person name="Khachane A.N."/>
            <person name="Larisch C."/>
            <person name="Link S."/>
            <person name="Linke B."/>
            <person name="Meyer F."/>
            <person name="Mormann S."/>
            <person name="Nakunst D."/>
            <person name="Rueckert C."/>
            <person name="Schneiker-Bekel S."/>
            <person name="Schulze K."/>
            <person name="Vorhoelter F.J."/>
            <person name="Yevsa T."/>
            <person name="Engle J.T."/>
            <person name="Goldman W.E."/>
            <person name="Puehler A."/>
            <person name="Goebel U.B."/>
            <person name="Goesmann A."/>
            <person name="Bloecker H."/>
            <person name="Kaiser O."/>
            <person name="Martinez-Arias R."/>
        </authorList>
    </citation>
    <scope>NUCLEOTIDE SEQUENCE [LARGE SCALE GENOMIC DNA]</scope>
    <source>
        <strain evidence="3">ATCC BAA-461 / DSM 12804 / CCUG 43448 / CIP 107267 / Se-1111R</strain>
    </source>
</reference>
<evidence type="ECO:0000256" key="1">
    <source>
        <dbReference type="ARBA" id="ARBA00007613"/>
    </source>
</evidence>
<comment type="similarity">
    <text evidence="1">Belongs to the outer membrane factor (OMF) (TC 1.B.17) family.</text>
</comment>
<dbReference type="PANTHER" id="PTHR30203">
    <property type="entry name" value="OUTER MEMBRANE CATION EFFLUX PROTEIN"/>
    <property type="match status" value="1"/>
</dbReference>
<evidence type="ECO:0008006" key="4">
    <source>
        <dbReference type="Google" id="ProtNLM"/>
    </source>
</evidence>
<dbReference type="STRING" id="94624.Bpet4571"/>
<organism evidence="2 3">
    <name type="scientific">Bordetella petrii (strain ATCC BAA-461 / DSM 12804 / CCUG 43448 / CIP 107267 / Se-1111R)</name>
    <dbReference type="NCBI Taxonomy" id="340100"/>
    <lineage>
        <taxon>Bacteria</taxon>
        <taxon>Pseudomonadati</taxon>
        <taxon>Pseudomonadota</taxon>
        <taxon>Betaproteobacteria</taxon>
        <taxon>Burkholderiales</taxon>
        <taxon>Alcaligenaceae</taxon>
        <taxon>Bordetella</taxon>
    </lineage>
</organism>
<dbReference type="Pfam" id="PF02321">
    <property type="entry name" value="OEP"/>
    <property type="match status" value="2"/>
</dbReference>
<dbReference type="SUPFAM" id="SSF56954">
    <property type="entry name" value="Outer membrane efflux proteins (OEP)"/>
    <property type="match status" value="1"/>
</dbReference>
<evidence type="ECO:0000313" key="3">
    <source>
        <dbReference type="Proteomes" id="UP000001225"/>
    </source>
</evidence>
<accession>A9IEX4</accession>